<dbReference type="Gene3D" id="3.50.50.60">
    <property type="entry name" value="FAD/NAD(P)-binding domain"/>
    <property type="match status" value="2"/>
</dbReference>
<feature type="domain" description="FAD/NAD(P)-binding" evidence="5">
    <location>
        <begin position="4"/>
        <end position="299"/>
    </location>
</feature>
<evidence type="ECO:0000256" key="4">
    <source>
        <dbReference type="ARBA" id="ARBA00023002"/>
    </source>
</evidence>
<keyword evidence="4" id="KW-0560">Oxidoreductase</keyword>
<dbReference type="InterPro" id="IPR028202">
    <property type="entry name" value="Reductase_C"/>
</dbReference>
<organism evidence="7 8">
    <name type="scientific">Nonomuraea marmarensis</name>
    <dbReference type="NCBI Taxonomy" id="3351344"/>
    <lineage>
        <taxon>Bacteria</taxon>
        <taxon>Bacillati</taxon>
        <taxon>Actinomycetota</taxon>
        <taxon>Actinomycetes</taxon>
        <taxon>Streptosporangiales</taxon>
        <taxon>Streptosporangiaceae</taxon>
        <taxon>Nonomuraea</taxon>
    </lineage>
</organism>
<dbReference type="Gene3D" id="3.30.390.30">
    <property type="match status" value="1"/>
</dbReference>
<gene>
    <name evidence="7" type="ORF">ACFLIM_05875</name>
</gene>
<comment type="caution">
    <text evidence="7">The sequence shown here is derived from an EMBL/GenBank/DDBJ whole genome shotgun (WGS) entry which is preliminary data.</text>
</comment>
<dbReference type="InterPro" id="IPR016156">
    <property type="entry name" value="FAD/NAD-linked_Rdtase_dimer_sf"/>
</dbReference>
<dbReference type="RefSeq" id="WP_393162702.1">
    <property type="nucleotide sequence ID" value="NZ_JBICRM010000003.1"/>
</dbReference>
<keyword evidence="8" id="KW-1185">Reference proteome</keyword>
<reference evidence="7 8" key="1">
    <citation type="submission" date="2024-10" db="EMBL/GenBank/DDBJ databases">
        <authorList>
            <person name="Topkara A.R."/>
            <person name="Saygin H."/>
        </authorList>
    </citation>
    <scope>NUCLEOTIDE SEQUENCE [LARGE SCALE GENOMIC DNA]</scope>
    <source>
        <strain evidence="7 8">M3C6</strain>
    </source>
</reference>
<accession>A0ABW7A837</accession>
<dbReference type="SUPFAM" id="SSF55424">
    <property type="entry name" value="FAD/NAD-linked reductases, dimerisation (C-terminal) domain"/>
    <property type="match status" value="1"/>
</dbReference>
<dbReference type="EMBL" id="JBICRM010000003">
    <property type="protein sequence ID" value="MFG1702701.1"/>
    <property type="molecule type" value="Genomic_DNA"/>
</dbReference>
<dbReference type="InterPro" id="IPR036188">
    <property type="entry name" value="FAD/NAD-bd_sf"/>
</dbReference>
<name>A0ABW7A837_9ACTN</name>
<dbReference type="InterPro" id="IPR050446">
    <property type="entry name" value="FAD-oxidoreductase/Apoptosis"/>
</dbReference>
<dbReference type="InterPro" id="IPR023753">
    <property type="entry name" value="FAD/NAD-binding_dom"/>
</dbReference>
<evidence type="ECO:0000256" key="2">
    <source>
        <dbReference type="ARBA" id="ARBA00022630"/>
    </source>
</evidence>
<feature type="domain" description="Reductase C-terminal" evidence="6">
    <location>
        <begin position="318"/>
        <end position="385"/>
    </location>
</feature>
<dbReference type="PRINTS" id="PR00368">
    <property type="entry name" value="FADPNR"/>
</dbReference>
<keyword evidence="2" id="KW-0285">Flavoprotein</keyword>
<dbReference type="Proteomes" id="UP001603978">
    <property type="component" value="Unassembled WGS sequence"/>
</dbReference>
<evidence type="ECO:0000313" key="7">
    <source>
        <dbReference type="EMBL" id="MFG1702701.1"/>
    </source>
</evidence>
<evidence type="ECO:0000256" key="3">
    <source>
        <dbReference type="ARBA" id="ARBA00022827"/>
    </source>
</evidence>
<dbReference type="PANTHER" id="PTHR43557">
    <property type="entry name" value="APOPTOSIS-INDUCING FACTOR 1"/>
    <property type="match status" value="1"/>
</dbReference>
<keyword evidence="3" id="KW-0274">FAD</keyword>
<proteinExistence type="predicted"/>
<evidence type="ECO:0000256" key="1">
    <source>
        <dbReference type="ARBA" id="ARBA00001974"/>
    </source>
</evidence>
<protein>
    <submittedName>
        <fullName evidence="7">NAD(P)/FAD-dependent oxidoreductase</fullName>
    </submittedName>
</protein>
<dbReference type="Pfam" id="PF07992">
    <property type="entry name" value="Pyr_redox_2"/>
    <property type="match status" value="1"/>
</dbReference>
<dbReference type="PANTHER" id="PTHR43557:SF2">
    <property type="entry name" value="RIESKE DOMAIN-CONTAINING PROTEIN-RELATED"/>
    <property type="match status" value="1"/>
</dbReference>
<dbReference type="PRINTS" id="PR00411">
    <property type="entry name" value="PNDRDTASEI"/>
</dbReference>
<dbReference type="SUPFAM" id="SSF51905">
    <property type="entry name" value="FAD/NAD(P)-binding domain"/>
    <property type="match status" value="2"/>
</dbReference>
<comment type="cofactor">
    <cofactor evidence="1">
        <name>FAD</name>
        <dbReference type="ChEBI" id="CHEBI:57692"/>
    </cofactor>
</comment>
<sequence length="401" mass="42597">MPSHVVVVGASAAGLSAAEALRNKGYDGGLTLVGDERHLPYDRPPLTKQVLSGAWQPERVRLRDEHAIGKLSADLLLGRTAVGLDTAAHQLLLDGGDRIRFDALVIATGVSPRRLPGDVLAGIHTVRTLDDALSLRAALLTQPRVVVVGAGFLGAEAAAVARGMGLDVTLVDPLPVPMHRQFGDRIGELVGRLHSDHGVALRMGVGVARFVGAAGRVIAVELADGTVLDADVVVVAVGSTPAVGWLYDSGIPLGDGVECDATCQAAPGIYAAGDVASWHNPHFRTRMRVEHRLNATEQGMAVAANLLGAEETFAPVPYFWSDQYDARIQAYGIFPQGADITVLHGDLASRKFVAAYGERGTVVGVLGWNSPRELRKLRQLVVDHAPWPVEPQQQQKERQAS</sequence>
<dbReference type="Pfam" id="PF14759">
    <property type="entry name" value="Reductase_C"/>
    <property type="match status" value="1"/>
</dbReference>
<evidence type="ECO:0000259" key="6">
    <source>
        <dbReference type="Pfam" id="PF14759"/>
    </source>
</evidence>
<evidence type="ECO:0000259" key="5">
    <source>
        <dbReference type="Pfam" id="PF07992"/>
    </source>
</evidence>
<evidence type="ECO:0000313" key="8">
    <source>
        <dbReference type="Proteomes" id="UP001603978"/>
    </source>
</evidence>